<dbReference type="Proteomes" id="UP000323454">
    <property type="component" value="Unassembled WGS sequence"/>
</dbReference>
<dbReference type="EMBL" id="VUOB01000001">
    <property type="protein sequence ID" value="KAA2267123.1"/>
    <property type="molecule type" value="Genomic_DNA"/>
</dbReference>
<keyword evidence="3" id="KW-1185">Reference proteome</keyword>
<feature type="transmembrane region" description="Helical" evidence="1">
    <location>
        <begin position="180"/>
        <end position="201"/>
    </location>
</feature>
<accession>A0A5B2XUZ7</accession>
<sequence>MTQIIIWCALVALGVVVLVAAAALLLRTTRLGERRERWHDQATGPVGAMLNALFLVSLALSVITAWQAYDHATGHVRDEAAALAGLFASLGDLPGGEQLQGEVRAYTQTVLDLEWPALATRDSERDPDQSLPRIASGVLAIRTTDGSVQAARTRVLKYLDVATEARRSRLHDATTSLPKGLLACLVLTALAALGHVLLMGLPHTAASMIPLLAEAAVIATGVFVVFATRSPYRGVLHIDPEPLRDALAAFTPNR</sequence>
<organism evidence="2 3">
    <name type="scientific">Solihabitans fulvus</name>
    <dbReference type="NCBI Taxonomy" id="1892852"/>
    <lineage>
        <taxon>Bacteria</taxon>
        <taxon>Bacillati</taxon>
        <taxon>Actinomycetota</taxon>
        <taxon>Actinomycetes</taxon>
        <taxon>Pseudonocardiales</taxon>
        <taxon>Pseudonocardiaceae</taxon>
        <taxon>Solihabitans</taxon>
    </lineage>
</organism>
<dbReference type="AlphaFoldDB" id="A0A5B2XUZ7"/>
<feature type="transmembrane region" description="Helical" evidence="1">
    <location>
        <begin position="207"/>
        <end position="227"/>
    </location>
</feature>
<reference evidence="2 3" key="2">
    <citation type="submission" date="2019-09" db="EMBL/GenBank/DDBJ databases">
        <authorList>
            <person name="Jin C."/>
        </authorList>
    </citation>
    <scope>NUCLEOTIDE SEQUENCE [LARGE SCALE GENOMIC DNA]</scope>
    <source>
        <strain evidence="2 3">AN110305</strain>
    </source>
</reference>
<feature type="transmembrane region" description="Helical" evidence="1">
    <location>
        <begin position="46"/>
        <end position="69"/>
    </location>
</feature>
<dbReference type="RefSeq" id="WP_149847432.1">
    <property type="nucleotide sequence ID" value="NZ_VUOB01000001.1"/>
</dbReference>
<keyword evidence="1" id="KW-0812">Transmembrane</keyword>
<gene>
    <name evidence="2" type="ORF">F0L68_00905</name>
</gene>
<evidence type="ECO:0000313" key="2">
    <source>
        <dbReference type="EMBL" id="KAA2267123.1"/>
    </source>
</evidence>
<dbReference type="OrthoDB" id="3694782at2"/>
<keyword evidence="1" id="KW-0472">Membrane</keyword>
<comment type="caution">
    <text evidence="2">The sequence shown here is derived from an EMBL/GenBank/DDBJ whole genome shotgun (WGS) entry which is preliminary data.</text>
</comment>
<name>A0A5B2XUZ7_9PSEU</name>
<evidence type="ECO:0000313" key="3">
    <source>
        <dbReference type="Proteomes" id="UP000323454"/>
    </source>
</evidence>
<evidence type="ECO:0000256" key="1">
    <source>
        <dbReference type="SAM" id="Phobius"/>
    </source>
</evidence>
<protein>
    <submittedName>
        <fullName evidence="2">DUF4239 domain-containing protein</fullName>
    </submittedName>
</protein>
<keyword evidence="1" id="KW-1133">Transmembrane helix</keyword>
<dbReference type="Pfam" id="PF14023">
    <property type="entry name" value="Bestrophin-like"/>
    <property type="match status" value="1"/>
</dbReference>
<reference evidence="2 3" key="1">
    <citation type="submission" date="2019-09" db="EMBL/GenBank/DDBJ databases">
        <title>Goodfellowia gen. nov., a new genus of the Pseudonocardineae related to Actinoalloteichus, containing Goodfellowia coeruleoviolacea gen. nov., comb. nov. gen. nov., comb. nov.</title>
        <authorList>
            <person name="Labeda D."/>
        </authorList>
    </citation>
    <scope>NUCLEOTIDE SEQUENCE [LARGE SCALE GENOMIC DNA]</scope>
    <source>
        <strain evidence="2 3">AN110305</strain>
    </source>
</reference>
<dbReference type="InterPro" id="IPR025333">
    <property type="entry name" value="DUF4239"/>
</dbReference>
<proteinExistence type="predicted"/>
<feature type="transmembrane region" description="Helical" evidence="1">
    <location>
        <begin position="7"/>
        <end position="26"/>
    </location>
</feature>